<keyword evidence="5 6" id="KW-0472">Membrane</keyword>
<evidence type="ECO:0000313" key="8">
    <source>
        <dbReference type="Proteomes" id="UP000195602"/>
    </source>
</evidence>
<dbReference type="Pfam" id="PF03647">
    <property type="entry name" value="Tmemb_14"/>
    <property type="match status" value="1"/>
</dbReference>
<evidence type="ECO:0000256" key="2">
    <source>
        <dbReference type="ARBA" id="ARBA00007590"/>
    </source>
</evidence>
<reference evidence="7 8" key="1">
    <citation type="submission" date="2017-04" db="EMBL/GenBank/DDBJ databases">
        <title>Draft genome of the yeast Clavispora lusitaniae type strain CBS 6936.</title>
        <authorList>
            <person name="Durrens P."/>
            <person name="Klopp C."/>
            <person name="Biteau N."/>
            <person name="Fitton-Ouhabi V."/>
            <person name="Dementhon K."/>
            <person name="Accoceberry I."/>
            <person name="Sherman D.J."/>
            <person name="Noel T."/>
        </authorList>
    </citation>
    <scope>NUCLEOTIDE SEQUENCE [LARGE SCALE GENOMIC DNA]</scope>
    <source>
        <strain evidence="7 8">CBS 6936</strain>
    </source>
</reference>
<dbReference type="InterPro" id="IPR044890">
    <property type="entry name" value="TMEM14_sf"/>
</dbReference>
<evidence type="ECO:0000256" key="4">
    <source>
        <dbReference type="ARBA" id="ARBA00022989"/>
    </source>
</evidence>
<comment type="subcellular location">
    <subcellularLocation>
        <location evidence="1">Membrane</location>
    </subcellularLocation>
</comment>
<gene>
    <name evidence="7" type="ORF">A9F13_12g02090</name>
</gene>
<protein>
    <submittedName>
        <fullName evidence="7">TMEM14 protein-like</fullName>
    </submittedName>
</protein>
<feature type="transmembrane region" description="Helical" evidence="6">
    <location>
        <begin position="6"/>
        <end position="22"/>
    </location>
</feature>
<dbReference type="OMA" id="AYPAYIM"/>
<dbReference type="Gene3D" id="1.10.10.1740">
    <property type="entry name" value="Transmembrane protein 14-like"/>
    <property type="match status" value="1"/>
</dbReference>
<dbReference type="PANTHER" id="PTHR12668">
    <property type="entry name" value="TRANSMEMBRANE PROTEIN 14, 15"/>
    <property type="match status" value="1"/>
</dbReference>
<dbReference type="EMBL" id="LYUB02000012">
    <property type="protein sequence ID" value="OVF07657.1"/>
    <property type="molecule type" value="Genomic_DNA"/>
</dbReference>
<evidence type="ECO:0000256" key="5">
    <source>
        <dbReference type="ARBA" id="ARBA00023136"/>
    </source>
</evidence>
<dbReference type="InterPro" id="IPR005349">
    <property type="entry name" value="TMEM14"/>
</dbReference>
<evidence type="ECO:0000256" key="3">
    <source>
        <dbReference type="ARBA" id="ARBA00022692"/>
    </source>
</evidence>
<accession>A0AA91PY40</accession>
<evidence type="ECO:0000313" key="7">
    <source>
        <dbReference type="EMBL" id="OVF07657.1"/>
    </source>
</evidence>
<sequence>MEHPAFTLSGLCLVGGTMGYLRKNSKPSLVAGIAFGALYGVAGYLLKNNADWGLELALGCSSTLLVAGFSRSSSTNFKKPVPLVLLALGGLSTAYYGKKYNEFYPLF</sequence>
<name>A0AA91PY40_CLALS</name>
<feature type="transmembrane region" description="Helical" evidence="6">
    <location>
        <begin position="29"/>
        <end position="46"/>
    </location>
</feature>
<evidence type="ECO:0000256" key="6">
    <source>
        <dbReference type="SAM" id="Phobius"/>
    </source>
</evidence>
<dbReference type="GO" id="GO:0016020">
    <property type="term" value="C:membrane"/>
    <property type="evidence" value="ECO:0007669"/>
    <property type="project" value="UniProtKB-SubCell"/>
</dbReference>
<comment type="caution">
    <text evidence="7">The sequence shown here is derived from an EMBL/GenBank/DDBJ whole genome shotgun (WGS) entry which is preliminary data.</text>
</comment>
<organism evidence="7 8">
    <name type="scientific">Clavispora lusitaniae</name>
    <name type="common">Candida lusitaniae</name>
    <dbReference type="NCBI Taxonomy" id="36911"/>
    <lineage>
        <taxon>Eukaryota</taxon>
        <taxon>Fungi</taxon>
        <taxon>Dikarya</taxon>
        <taxon>Ascomycota</taxon>
        <taxon>Saccharomycotina</taxon>
        <taxon>Pichiomycetes</taxon>
        <taxon>Metschnikowiaceae</taxon>
        <taxon>Clavispora</taxon>
    </lineage>
</organism>
<dbReference type="PANTHER" id="PTHR12668:SF53">
    <property type="entry name" value="TMEM14 PROTEIN HOMOLOG YJR085C"/>
    <property type="match status" value="1"/>
</dbReference>
<dbReference type="AlphaFoldDB" id="A0AA91PY40"/>
<keyword evidence="4 6" id="KW-1133">Transmembrane helix</keyword>
<proteinExistence type="inferred from homology"/>
<comment type="similarity">
    <text evidence="2">Belongs to the TMEM14 family.</text>
</comment>
<feature type="transmembrane region" description="Helical" evidence="6">
    <location>
        <begin position="81"/>
        <end position="97"/>
    </location>
</feature>
<evidence type="ECO:0000256" key="1">
    <source>
        <dbReference type="ARBA" id="ARBA00004370"/>
    </source>
</evidence>
<dbReference type="Proteomes" id="UP000195602">
    <property type="component" value="Unassembled WGS sequence"/>
</dbReference>
<keyword evidence="3 6" id="KW-0812">Transmembrane</keyword>
<dbReference type="KEGG" id="clus:A9F13_12g02090"/>